<dbReference type="Proteomes" id="UP000299102">
    <property type="component" value="Unassembled WGS sequence"/>
</dbReference>
<keyword evidence="2" id="KW-0808">Transferase</keyword>
<dbReference type="Gene3D" id="3.30.420.10">
    <property type="entry name" value="Ribonuclease H-like superfamily/Ribonuclease H"/>
    <property type="match status" value="1"/>
</dbReference>
<accession>A0A4C1TTG2</accession>
<keyword evidence="3" id="KW-1185">Reference proteome</keyword>
<evidence type="ECO:0000313" key="2">
    <source>
        <dbReference type="EMBL" id="GBP17188.1"/>
    </source>
</evidence>
<dbReference type="EMBL" id="BGZK01000085">
    <property type="protein sequence ID" value="GBP17188.1"/>
    <property type="molecule type" value="Genomic_DNA"/>
</dbReference>
<feature type="transmembrane region" description="Helical" evidence="1">
    <location>
        <begin position="28"/>
        <end position="47"/>
    </location>
</feature>
<dbReference type="InterPro" id="IPR036397">
    <property type="entry name" value="RNaseH_sf"/>
</dbReference>
<dbReference type="PANTHER" id="PTHR46060">
    <property type="entry name" value="MARINER MOS1 TRANSPOSASE-LIKE PROTEIN"/>
    <property type="match status" value="1"/>
</dbReference>
<keyword evidence="1" id="KW-0812">Transmembrane</keyword>
<dbReference type="OrthoDB" id="616263at2759"/>
<dbReference type="PANTHER" id="PTHR46060:SF3">
    <property type="entry name" value="PROTEIN GVQW3"/>
    <property type="match status" value="1"/>
</dbReference>
<keyword evidence="1" id="KW-0472">Membrane</keyword>
<evidence type="ECO:0000256" key="1">
    <source>
        <dbReference type="SAM" id="Phobius"/>
    </source>
</evidence>
<proteinExistence type="predicted"/>
<reference evidence="2 3" key="1">
    <citation type="journal article" date="2019" name="Commun. Biol.">
        <title>The bagworm genome reveals a unique fibroin gene that provides high tensile strength.</title>
        <authorList>
            <person name="Kono N."/>
            <person name="Nakamura H."/>
            <person name="Ohtoshi R."/>
            <person name="Tomita M."/>
            <person name="Numata K."/>
            <person name="Arakawa K."/>
        </authorList>
    </citation>
    <scope>NUCLEOTIDE SEQUENCE [LARGE SCALE GENOMIC DNA]</scope>
</reference>
<dbReference type="GO" id="GO:0003676">
    <property type="term" value="F:nucleic acid binding"/>
    <property type="evidence" value="ECO:0007669"/>
    <property type="project" value="InterPro"/>
</dbReference>
<gene>
    <name evidence="2" type="primary">SETMAR</name>
    <name evidence="2" type="ORF">EVAR_17307_1</name>
</gene>
<dbReference type="GO" id="GO:0032259">
    <property type="term" value="P:methylation"/>
    <property type="evidence" value="ECO:0007669"/>
    <property type="project" value="UniProtKB-KW"/>
</dbReference>
<dbReference type="GO" id="GO:0008168">
    <property type="term" value="F:methyltransferase activity"/>
    <property type="evidence" value="ECO:0007669"/>
    <property type="project" value="UniProtKB-KW"/>
</dbReference>
<sequence>MLLQHNNARPHIAKVTRDDVEELGGIELLLFSTFSTDLASFVFSFMAKFFRGRKFESDGDLENAMRHLFASKAKEWFYQYPRELAQR</sequence>
<comment type="caution">
    <text evidence="2">The sequence shown here is derived from an EMBL/GenBank/DDBJ whole genome shotgun (WGS) entry which is preliminary data.</text>
</comment>
<dbReference type="AlphaFoldDB" id="A0A4C1TTG2"/>
<evidence type="ECO:0000313" key="3">
    <source>
        <dbReference type="Proteomes" id="UP000299102"/>
    </source>
</evidence>
<keyword evidence="2" id="KW-0489">Methyltransferase</keyword>
<organism evidence="2 3">
    <name type="scientific">Eumeta variegata</name>
    <name type="common">Bagworm moth</name>
    <name type="synonym">Eumeta japonica</name>
    <dbReference type="NCBI Taxonomy" id="151549"/>
    <lineage>
        <taxon>Eukaryota</taxon>
        <taxon>Metazoa</taxon>
        <taxon>Ecdysozoa</taxon>
        <taxon>Arthropoda</taxon>
        <taxon>Hexapoda</taxon>
        <taxon>Insecta</taxon>
        <taxon>Pterygota</taxon>
        <taxon>Neoptera</taxon>
        <taxon>Endopterygota</taxon>
        <taxon>Lepidoptera</taxon>
        <taxon>Glossata</taxon>
        <taxon>Ditrysia</taxon>
        <taxon>Tineoidea</taxon>
        <taxon>Psychidae</taxon>
        <taxon>Oiketicinae</taxon>
        <taxon>Eumeta</taxon>
    </lineage>
</organism>
<protein>
    <submittedName>
        <fullName evidence="2">Histone-lysine N-methyltransferase SETMAR</fullName>
    </submittedName>
</protein>
<name>A0A4C1TTG2_EUMVA</name>
<dbReference type="InterPro" id="IPR052709">
    <property type="entry name" value="Transposase-MT_Hybrid"/>
</dbReference>
<keyword evidence="1" id="KW-1133">Transmembrane helix</keyword>